<protein>
    <recommendedName>
        <fullName evidence="2">Peptidase M12B domain-containing protein</fullName>
    </recommendedName>
</protein>
<keyword evidence="1" id="KW-0479">Metal-binding</keyword>
<dbReference type="EnsemblMetazoa" id="G16148.1">
    <property type="protein sequence ID" value="G16148.1:cds"/>
    <property type="gene ID" value="G16148"/>
</dbReference>
<comment type="caution">
    <text evidence="1">Lacks conserved residue(s) required for the propagation of feature annotation.</text>
</comment>
<dbReference type="PROSITE" id="PS50215">
    <property type="entry name" value="ADAM_MEPRO"/>
    <property type="match status" value="1"/>
</dbReference>
<evidence type="ECO:0000259" key="2">
    <source>
        <dbReference type="PROSITE" id="PS50215"/>
    </source>
</evidence>
<dbReference type="SUPFAM" id="SSF55486">
    <property type="entry name" value="Metalloproteases ('zincins'), catalytic domain"/>
    <property type="match status" value="1"/>
</dbReference>
<feature type="domain" description="Peptidase M12B" evidence="2">
    <location>
        <begin position="1"/>
        <end position="129"/>
    </location>
</feature>
<evidence type="ECO:0000313" key="3">
    <source>
        <dbReference type="EnsemblMetazoa" id="G16148.1:cds"/>
    </source>
</evidence>
<dbReference type="AlphaFoldDB" id="A0A8W8IWF7"/>
<feature type="binding site" evidence="1">
    <location>
        <position position="111"/>
    </location>
    <ligand>
        <name>Zn(2+)</name>
        <dbReference type="ChEBI" id="CHEBI:29105"/>
        <note>catalytic</note>
    </ligand>
</feature>
<dbReference type="Proteomes" id="UP000005408">
    <property type="component" value="Unassembled WGS sequence"/>
</dbReference>
<dbReference type="InterPro" id="IPR024079">
    <property type="entry name" value="MetalloPept_cat_dom_sf"/>
</dbReference>
<keyword evidence="1" id="KW-0862">Zinc</keyword>
<name>A0A8W8IWF7_MAGGI</name>
<dbReference type="Pfam" id="PF13688">
    <property type="entry name" value="Reprolysin_5"/>
    <property type="match status" value="1"/>
</dbReference>
<evidence type="ECO:0000313" key="4">
    <source>
        <dbReference type="Proteomes" id="UP000005408"/>
    </source>
</evidence>
<feature type="binding site" evidence="1">
    <location>
        <position position="101"/>
    </location>
    <ligand>
        <name>Zn(2+)</name>
        <dbReference type="ChEBI" id="CHEBI:29105"/>
        <note>catalytic</note>
    </ligand>
</feature>
<dbReference type="Gene3D" id="3.40.390.10">
    <property type="entry name" value="Collagenase (Catalytic Domain)"/>
    <property type="match status" value="1"/>
</dbReference>
<dbReference type="PANTHER" id="PTHR11905">
    <property type="entry name" value="ADAM A DISINTEGRIN AND METALLOPROTEASE DOMAIN"/>
    <property type="match status" value="1"/>
</dbReference>
<proteinExistence type="predicted"/>
<sequence length="129" mass="14347">MRKWSFLKSETVGYNIKLTIMNLEFWETNPSFHNMSKKLHETLSSFCQGTRNVSHKYDIRCSHTAVPADYGGMAYIGGACTDNACSVDAERSLTSYKALTHEIGHNLEMNHDEGRCNGSDVGIMGGYGT</sequence>
<dbReference type="InterPro" id="IPR001590">
    <property type="entry name" value="Peptidase_M12B"/>
</dbReference>
<dbReference type="OrthoDB" id="6100903at2759"/>
<reference evidence="3" key="1">
    <citation type="submission" date="2022-08" db="UniProtKB">
        <authorList>
            <consortium name="EnsemblMetazoa"/>
        </authorList>
    </citation>
    <scope>IDENTIFICATION</scope>
    <source>
        <strain evidence="3">05x7-T-G4-1.051#20</strain>
    </source>
</reference>
<dbReference type="GO" id="GO:0006508">
    <property type="term" value="P:proteolysis"/>
    <property type="evidence" value="ECO:0007669"/>
    <property type="project" value="InterPro"/>
</dbReference>
<dbReference type="GO" id="GO:0046872">
    <property type="term" value="F:metal ion binding"/>
    <property type="evidence" value="ECO:0007669"/>
    <property type="project" value="UniProtKB-KW"/>
</dbReference>
<evidence type="ECO:0000256" key="1">
    <source>
        <dbReference type="PROSITE-ProRule" id="PRU00276"/>
    </source>
</evidence>
<accession>A0A8W8IWF7</accession>
<dbReference type="GO" id="GO:0004222">
    <property type="term" value="F:metalloendopeptidase activity"/>
    <property type="evidence" value="ECO:0007669"/>
    <property type="project" value="InterPro"/>
</dbReference>
<dbReference type="PANTHER" id="PTHR11905:SF247">
    <property type="entry name" value="PEPTIDASE M12B DOMAIN-CONTAINING PROTEIN"/>
    <property type="match status" value="1"/>
</dbReference>
<feature type="binding site" evidence="1">
    <location>
        <position position="105"/>
    </location>
    <ligand>
        <name>Zn(2+)</name>
        <dbReference type="ChEBI" id="CHEBI:29105"/>
        <note>catalytic</note>
    </ligand>
</feature>
<organism evidence="3 4">
    <name type="scientific">Magallana gigas</name>
    <name type="common">Pacific oyster</name>
    <name type="synonym">Crassostrea gigas</name>
    <dbReference type="NCBI Taxonomy" id="29159"/>
    <lineage>
        <taxon>Eukaryota</taxon>
        <taxon>Metazoa</taxon>
        <taxon>Spiralia</taxon>
        <taxon>Lophotrochozoa</taxon>
        <taxon>Mollusca</taxon>
        <taxon>Bivalvia</taxon>
        <taxon>Autobranchia</taxon>
        <taxon>Pteriomorphia</taxon>
        <taxon>Ostreida</taxon>
        <taxon>Ostreoidea</taxon>
        <taxon>Ostreidae</taxon>
        <taxon>Magallana</taxon>
    </lineage>
</organism>
<keyword evidence="4" id="KW-1185">Reference proteome</keyword>
<feature type="active site" evidence="1">
    <location>
        <position position="102"/>
    </location>
</feature>